<dbReference type="AlphaFoldDB" id="A0A6H0XTG1"/>
<dbReference type="Gene3D" id="3.40.50.720">
    <property type="entry name" value="NAD(P)-binding Rossmann-like Domain"/>
    <property type="match status" value="1"/>
</dbReference>
<dbReference type="PRINTS" id="PR00081">
    <property type="entry name" value="GDHRDH"/>
</dbReference>
<organism evidence="4 5">
    <name type="scientific">Peltaster fructicola</name>
    <dbReference type="NCBI Taxonomy" id="286661"/>
    <lineage>
        <taxon>Eukaryota</taxon>
        <taxon>Fungi</taxon>
        <taxon>Dikarya</taxon>
        <taxon>Ascomycota</taxon>
        <taxon>Pezizomycotina</taxon>
        <taxon>Dothideomycetes</taxon>
        <taxon>Dothideomycetes incertae sedis</taxon>
        <taxon>Peltaster</taxon>
    </lineage>
</organism>
<keyword evidence="2" id="KW-0521">NADP</keyword>
<dbReference type="SUPFAM" id="SSF51735">
    <property type="entry name" value="NAD(P)-binding Rossmann-fold domains"/>
    <property type="match status" value="1"/>
</dbReference>
<name>A0A6H0XTG1_9PEZI</name>
<dbReference type="EMBL" id="CP051140">
    <property type="protein sequence ID" value="QIW98061.1"/>
    <property type="molecule type" value="Genomic_DNA"/>
</dbReference>
<dbReference type="PANTHER" id="PTHR43618">
    <property type="entry name" value="7-ALPHA-HYDROXYSTEROID DEHYDROGENASE"/>
    <property type="match status" value="1"/>
</dbReference>
<dbReference type="CDD" id="cd05233">
    <property type="entry name" value="SDR_c"/>
    <property type="match status" value="1"/>
</dbReference>
<evidence type="ECO:0000256" key="3">
    <source>
        <dbReference type="ARBA" id="ARBA00023002"/>
    </source>
</evidence>
<gene>
    <name evidence="4" type="ORF">AMS68_003579</name>
</gene>
<evidence type="ECO:0000256" key="2">
    <source>
        <dbReference type="ARBA" id="ARBA00022857"/>
    </source>
</evidence>
<proteinExistence type="inferred from homology"/>
<evidence type="ECO:0000313" key="5">
    <source>
        <dbReference type="Proteomes" id="UP000503462"/>
    </source>
</evidence>
<dbReference type="Proteomes" id="UP000503462">
    <property type="component" value="Chromosome 2"/>
</dbReference>
<dbReference type="Pfam" id="PF13561">
    <property type="entry name" value="adh_short_C2"/>
    <property type="match status" value="1"/>
</dbReference>
<comment type="similarity">
    <text evidence="1">Belongs to the short-chain dehydrogenases/reductases (SDR) family.</text>
</comment>
<dbReference type="PANTHER" id="PTHR43618:SF2">
    <property type="entry name" value="CHAIN DEHYDROGENASE, PUTATIVE (AFU_ORTHOLOGUE AFUA_6G06930)-RELATED"/>
    <property type="match status" value="1"/>
</dbReference>
<dbReference type="OrthoDB" id="37659at2759"/>
<protein>
    <submittedName>
        <fullName evidence="4">Uncharacterized protein</fullName>
    </submittedName>
</protein>
<evidence type="ECO:0000313" key="4">
    <source>
        <dbReference type="EMBL" id="QIW98061.1"/>
    </source>
</evidence>
<dbReference type="InterPro" id="IPR052178">
    <property type="entry name" value="Sec_Metab_Biosynth_SDR"/>
</dbReference>
<dbReference type="InterPro" id="IPR002347">
    <property type="entry name" value="SDR_fam"/>
</dbReference>
<keyword evidence="3" id="KW-0560">Oxidoreductase</keyword>
<keyword evidence="5" id="KW-1185">Reference proteome</keyword>
<evidence type="ECO:0000256" key="1">
    <source>
        <dbReference type="ARBA" id="ARBA00006484"/>
    </source>
</evidence>
<accession>A0A6H0XTG1</accession>
<dbReference type="GO" id="GO:0016491">
    <property type="term" value="F:oxidoreductase activity"/>
    <property type="evidence" value="ECO:0007669"/>
    <property type="project" value="UniProtKB-KW"/>
</dbReference>
<reference evidence="4 5" key="1">
    <citation type="journal article" date="2016" name="Sci. Rep.">
        <title>Peltaster fructicola genome reveals evolution from an invasive phytopathogen to an ectophytic parasite.</title>
        <authorList>
            <person name="Xu C."/>
            <person name="Chen H."/>
            <person name="Gleason M.L."/>
            <person name="Xu J.R."/>
            <person name="Liu H."/>
            <person name="Zhang R."/>
            <person name="Sun G."/>
        </authorList>
    </citation>
    <scope>NUCLEOTIDE SEQUENCE [LARGE SCALE GENOMIC DNA]</scope>
    <source>
        <strain evidence="4 5">LNHT1506</strain>
    </source>
</reference>
<dbReference type="InterPro" id="IPR036291">
    <property type="entry name" value="NAD(P)-bd_dom_sf"/>
</dbReference>
<sequence>MPYQLKGRNVLVTAGSRGLGAAIVRKFAAEGCNIVINYVSNAEAADTLAKEVSEQYPDLKILTLRADCGVTSAVDKLVKDSIGALGGLDIVIGNAGWTRFSDWSDLDAMSEEEWDKCWKTNVLGMKQCLSSALPTFKANPEGGVLIITSSVAGKTLSGSSMAYSVTKAAQTHLMKCMANTQGPKVRVNAVLPGLMLTEWGARFGEDQLNALKARSALQKETDIEDCADAYIMLAKNTSMTGQNIIVDSGIAIQNM</sequence>